<evidence type="ECO:0000259" key="1">
    <source>
        <dbReference type="Pfam" id="PF25758"/>
    </source>
</evidence>
<evidence type="ECO:0000313" key="3">
    <source>
        <dbReference type="Proteomes" id="UP000233556"/>
    </source>
</evidence>
<dbReference type="GO" id="GO:0005829">
    <property type="term" value="C:cytosol"/>
    <property type="evidence" value="ECO:0007669"/>
    <property type="project" value="TreeGrafter"/>
</dbReference>
<name>A0A2I0TRP7_LIMLA</name>
<accession>A0A2I0TRP7</accession>
<dbReference type="PANTHER" id="PTHR10997">
    <property type="entry name" value="IMPORTIN-7, 8, 11"/>
    <property type="match status" value="1"/>
</dbReference>
<dbReference type="InterPro" id="IPR058669">
    <property type="entry name" value="TPR_IPO7/11-like"/>
</dbReference>
<dbReference type="PANTHER" id="PTHR10997:SF7">
    <property type="entry name" value="IMPORTIN-11"/>
    <property type="match status" value="1"/>
</dbReference>
<dbReference type="OrthoDB" id="361693at2759"/>
<feature type="domain" description="Importin-7/11-like TPR repeats" evidence="1">
    <location>
        <begin position="488"/>
        <end position="642"/>
    </location>
</feature>
<dbReference type="InterPro" id="IPR011989">
    <property type="entry name" value="ARM-like"/>
</dbReference>
<dbReference type="SUPFAM" id="SSF48371">
    <property type="entry name" value="ARM repeat"/>
    <property type="match status" value="1"/>
</dbReference>
<gene>
    <name evidence="2" type="ORF">llap_13215</name>
</gene>
<organism evidence="2 3">
    <name type="scientific">Limosa lapponica baueri</name>
    <dbReference type="NCBI Taxonomy" id="1758121"/>
    <lineage>
        <taxon>Eukaryota</taxon>
        <taxon>Metazoa</taxon>
        <taxon>Chordata</taxon>
        <taxon>Craniata</taxon>
        <taxon>Vertebrata</taxon>
        <taxon>Euteleostomi</taxon>
        <taxon>Archelosauria</taxon>
        <taxon>Archosauria</taxon>
        <taxon>Dinosauria</taxon>
        <taxon>Saurischia</taxon>
        <taxon>Theropoda</taxon>
        <taxon>Coelurosauria</taxon>
        <taxon>Aves</taxon>
        <taxon>Neognathae</taxon>
        <taxon>Neoaves</taxon>
        <taxon>Charadriiformes</taxon>
        <taxon>Scolopacidae</taxon>
        <taxon>Limosa</taxon>
    </lineage>
</organism>
<sequence length="710" mass="80262">MTMAPSAALVLRPGFHPCLPALLPVSHGRSDACGVFAVPFGLAVAVGETWPSLLRIFMDLNSASTIVLQVLTQATSQDTAVLKPAEEQLKQWETQPGFYSVLLELPCAFHYPKFDTQLGFLSFLSVERIPGRLADWAGSNIPEMGKGDTFKSTIDETEALIWCKVANFEVGTFVGLALSEEEKTTLRAGLITNFNEPVNQIATQISVLIAKVARVDCPRQWPELIPTLLESVKVQDDLRQHRALLTFYHVTKTLASKRLAADRKLFYDLASGRSIRAENVCRDRLEKTIILFTKVRSLEFAVSYVFTEAGEGVVFERFIVQCLNLIKMTVKNYASKPSKNIEDSSPETLEAHKIKTAFFTYPTLMEICRRLVTHYFLLTKEELTMWEEDPEGFRSTNMEDTSAILIKDAVYNAVGLAAYELFDSVDFDQWFKNQLLAELQVSHNRYKPIRRRVIWLIGQWISVRFKSDLRPMLYEAIRNLLQDQDLVGLGTDSKNLYPFLLPVIQLSTDVSQPPHVYLLEDGLELWLVTLENSPCLTPELLRIFQNMSALLELSSENLKNCFKIINAYIFLSSSEFLQMYAADLCRSFCELLEDITTEGQVQVLKVVENVLKVNPVLGPQMFQPLLPSIFKGILDGELDQILSNVIEMWVDRMDNITQPERRKLSALALLSLLPSLNSVIQDKFCGIINISVEGLHDVMTEDPETGTYKE</sequence>
<proteinExistence type="predicted"/>
<dbReference type="Proteomes" id="UP000233556">
    <property type="component" value="Unassembled WGS sequence"/>
</dbReference>
<keyword evidence="3" id="KW-1185">Reference proteome</keyword>
<dbReference type="Gene3D" id="1.25.10.10">
    <property type="entry name" value="Leucine-rich Repeat Variant"/>
    <property type="match status" value="3"/>
</dbReference>
<dbReference type="Pfam" id="PF25758">
    <property type="entry name" value="TPR_IPO11"/>
    <property type="match status" value="1"/>
</dbReference>
<dbReference type="AlphaFoldDB" id="A0A2I0TRP7"/>
<dbReference type="InterPro" id="IPR016024">
    <property type="entry name" value="ARM-type_fold"/>
</dbReference>
<dbReference type="EMBL" id="KZ507609">
    <property type="protein sequence ID" value="PKU36480.1"/>
    <property type="molecule type" value="Genomic_DNA"/>
</dbReference>
<reference evidence="3" key="1">
    <citation type="submission" date="2017-11" db="EMBL/GenBank/DDBJ databases">
        <authorList>
            <person name="Lima N.C."/>
            <person name="Parody-Merino A.M."/>
            <person name="Battley P.F."/>
            <person name="Fidler A.E."/>
            <person name="Prosdocimi F."/>
        </authorList>
    </citation>
    <scope>NUCLEOTIDE SEQUENCE [LARGE SCALE GENOMIC DNA]</scope>
</reference>
<dbReference type="GO" id="GO:0005635">
    <property type="term" value="C:nuclear envelope"/>
    <property type="evidence" value="ECO:0007669"/>
    <property type="project" value="TreeGrafter"/>
</dbReference>
<reference evidence="3" key="2">
    <citation type="submission" date="2017-12" db="EMBL/GenBank/DDBJ databases">
        <title>Genome sequence of the Bar-tailed Godwit (Limosa lapponica baueri).</title>
        <authorList>
            <person name="Lima N.C.B."/>
            <person name="Parody-Merino A.M."/>
            <person name="Battley P.F."/>
            <person name="Fidler A.E."/>
            <person name="Prosdocimi F."/>
        </authorList>
    </citation>
    <scope>NUCLEOTIDE SEQUENCE [LARGE SCALE GENOMIC DNA]</scope>
</reference>
<protein>
    <submittedName>
        <fullName evidence="2">Importin-11</fullName>
    </submittedName>
</protein>
<dbReference type="GO" id="GO:0006606">
    <property type="term" value="P:protein import into nucleus"/>
    <property type="evidence" value="ECO:0007669"/>
    <property type="project" value="TreeGrafter"/>
</dbReference>
<evidence type="ECO:0000313" key="2">
    <source>
        <dbReference type="EMBL" id="PKU36480.1"/>
    </source>
</evidence>